<dbReference type="InterPro" id="IPR027359">
    <property type="entry name" value="Volt_channel_dom_sf"/>
</dbReference>
<reference evidence="9" key="1">
    <citation type="submission" date="2021-02" db="EMBL/GenBank/DDBJ databases">
        <authorList>
            <person name="Dougan E. K."/>
            <person name="Rhodes N."/>
            <person name="Thang M."/>
            <person name="Chan C."/>
        </authorList>
    </citation>
    <scope>NUCLEOTIDE SEQUENCE</scope>
</reference>
<evidence type="ECO:0000256" key="4">
    <source>
        <dbReference type="ARBA" id="ARBA00022989"/>
    </source>
</evidence>
<accession>A0A813GGH6</accession>
<dbReference type="AlphaFoldDB" id="A0A813GGH6"/>
<dbReference type="SUPFAM" id="SSF47473">
    <property type="entry name" value="EF-hand"/>
    <property type="match status" value="1"/>
</dbReference>
<keyword evidence="4 7" id="KW-1133">Transmembrane helix</keyword>
<dbReference type="Gene3D" id="1.10.238.10">
    <property type="entry name" value="EF-hand"/>
    <property type="match status" value="1"/>
</dbReference>
<dbReference type="SUPFAM" id="SSF81324">
    <property type="entry name" value="Voltage-gated potassium channels"/>
    <property type="match status" value="1"/>
</dbReference>
<dbReference type="Gene3D" id="1.20.120.350">
    <property type="entry name" value="Voltage-gated potassium channels. Chain C"/>
    <property type="match status" value="1"/>
</dbReference>
<dbReference type="Gene3D" id="1.10.287.70">
    <property type="match status" value="1"/>
</dbReference>
<feature type="compositionally biased region" description="Basic and acidic residues" evidence="6">
    <location>
        <begin position="732"/>
        <end position="749"/>
    </location>
</feature>
<dbReference type="GO" id="GO:0005509">
    <property type="term" value="F:calcium ion binding"/>
    <property type="evidence" value="ECO:0007669"/>
    <property type="project" value="InterPro"/>
</dbReference>
<keyword evidence="10" id="KW-1185">Reference proteome</keyword>
<evidence type="ECO:0000313" key="10">
    <source>
        <dbReference type="Proteomes" id="UP000654075"/>
    </source>
</evidence>
<keyword evidence="3" id="KW-0106">Calcium</keyword>
<dbReference type="GO" id="GO:0001518">
    <property type="term" value="C:voltage-gated sodium channel complex"/>
    <property type="evidence" value="ECO:0007669"/>
    <property type="project" value="TreeGrafter"/>
</dbReference>
<evidence type="ECO:0000256" key="2">
    <source>
        <dbReference type="ARBA" id="ARBA00022692"/>
    </source>
</evidence>
<feature type="transmembrane region" description="Helical" evidence="7">
    <location>
        <begin position="496"/>
        <end position="521"/>
    </location>
</feature>
<feature type="region of interest" description="Disordered" evidence="6">
    <location>
        <begin position="650"/>
        <end position="681"/>
    </location>
</feature>
<feature type="transmembrane region" description="Helical" evidence="7">
    <location>
        <begin position="311"/>
        <end position="337"/>
    </location>
</feature>
<evidence type="ECO:0000256" key="3">
    <source>
        <dbReference type="ARBA" id="ARBA00022837"/>
    </source>
</evidence>
<protein>
    <recommendedName>
        <fullName evidence="8">EF-hand domain-containing protein</fullName>
    </recommendedName>
</protein>
<dbReference type="PROSITE" id="PS50222">
    <property type="entry name" value="EF_HAND_2"/>
    <property type="match status" value="1"/>
</dbReference>
<feature type="domain" description="EF-hand" evidence="8">
    <location>
        <begin position="578"/>
        <end position="613"/>
    </location>
</feature>
<keyword evidence="5 7" id="KW-0472">Membrane</keyword>
<dbReference type="OrthoDB" id="446846at2759"/>
<feature type="transmembrane region" description="Helical" evidence="7">
    <location>
        <begin position="420"/>
        <end position="443"/>
    </location>
</feature>
<gene>
    <name evidence="9" type="ORF">PGLA1383_LOCUS41353</name>
</gene>
<dbReference type="Pfam" id="PF00520">
    <property type="entry name" value="Ion_trans"/>
    <property type="match status" value="1"/>
</dbReference>
<evidence type="ECO:0000256" key="1">
    <source>
        <dbReference type="ARBA" id="ARBA00004141"/>
    </source>
</evidence>
<evidence type="ECO:0000256" key="7">
    <source>
        <dbReference type="SAM" id="Phobius"/>
    </source>
</evidence>
<dbReference type="InterPro" id="IPR011992">
    <property type="entry name" value="EF-hand-dom_pair"/>
</dbReference>
<proteinExistence type="predicted"/>
<dbReference type="InterPro" id="IPR002048">
    <property type="entry name" value="EF_hand_dom"/>
</dbReference>
<feature type="region of interest" description="Disordered" evidence="6">
    <location>
        <begin position="159"/>
        <end position="195"/>
    </location>
</feature>
<evidence type="ECO:0000256" key="5">
    <source>
        <dbReference type="ARBA" id="ARBA00023136"/>
    </source>
</evidence>
<keyword evidence="2 7" id="KW-0812">Transmembrane</keyword>
<dbReference type="InterPro" id="IPR018247">
    <property type="entry name" value="EF_Hand_1_Ca_BS"/>
</dbReference>
<name>A0A813GGH6_POLGL</name>
<feature type="compositionally biased region" description="Polar residues" evidence="6">
    <location>
        <begin position="179"/>
        <end position="194"/>
    </location>
</feature>
<feature type="region of interest" description="Disordered" evidence="6">
    <location>
        <begin position="727"/>
        <end position="758"/>
    </location>
</feature>
<dbReference type="EMBL" id="CAJNNV010028331">
    <property type="protein sequence ID" value="CAE8624175.1"/>
    <property type="molecule type" value="Genomic_DNA"/>
</dbReference>
<evidence type="ECO:0000256" key="6">
    <source>
        <dbReference type="SAM" id="MobiDB-lite"/>
    </source>
</evidence>
<dbReference type="PANTHER" id="PTHR10037:SF62">
    <property type="entry name" value="SODIUM CHANNEL PROTEIN 60E"/>
    <property type="match status" value="1"/>
</dbReference>
<feature type="transmembrane region" description="Helical" evidence="7">
    <location>
        <begin position="273"/>
        <end position="291"/>
    </location>
</feature>
<comment type="caution">
    <text evidence="9">The sequence shown here is derived from an EMBL/GenBank/DDBJ whole genome shotgun (WGS) entry which is preliminary data.</text>
</comment>
<dbReference type="Proteomes" id="UP000654075">
    <property type="component" value="Unassembled WGS sequence"/>
</dbReference>
<evidence type="ECO:0000313" key="9">
    <source>
        <dbReference type="EMBL" id="CAE8624175.1"/>
    </source>
</evidence>
<dbReference type="InterPro" id="IPR043203">
    <property type="entry name" value="VGCC_Ca_Na"/>
</dbReference>
<dbReference type="PROSITE" id="PS00018">
    <property type="entry name" value="EF_HAND_1"/>
    <property type="match status" value="1"/>
</dbReference>
<sequence>MADALLPAKLRLEMQSILEKEMKQLSADLTRDLRQDLSVFLAEWSKAEQALAKQCSLLTGGSSEVLESADADIFPQTRTPRARNNSVSSMSSTSMIRARTWVAHDGRGAPITPSGMTMLGTPKYGMTLSRQNSPNLAPRTPRQSVSLPMRALAELAQAEQFPEPQPSWSDPVKREELQSIPSARQLQPSDSSANIMGRRGSEVQQLGSVSSRLADRKVKKNSVFLHMKTTRDSQLILESDDDLSPSTSSAVGSAQGCWRSFRVKVSWLVNLEYFDYVMGIVIMFNAVLMGIQADYAVKSARIDEPEPASLAIISVGLGIIFTVELALRCIAQGVGFFIGMGWRWNLFDLFLVTMQMGEEIVAAIVFSINHNAFSSPVNLSVMRILRVLRLIRIIRLVRILRLIRELRTMVASIASTMTSLLWTVVLLLLLIFVVGICFTQVVADFAMDEPDLLAEGTSAFEYYGSLDRSVISLYQAITNGIGWRELLKPLADKQPFMAIVFCFYIAFAVLAMLNVITGVFVESAMSSSREEDNIDMVNRLRELVENMDVGKSGRMTWEQFESQLSNPMMEAYFKSLDLSLSEAHSLFTLLDIDDEGSIDAEDFVMSCLRIHGPAKAIDLTTLMCEVHMLHHQWLEHAIVVEAALFPSTPPSQLPTQAGSPASHLGRRRSVSSVGVGSPRSRRPNLLAARRFQLELEQDQLSGNSGNLDQDSLPVPFLTRLPVTARLGSASARQEKHDLANNEGSKESNDKGAGFSLKL</sequence>
<organism evidence="9 10">
    <name type="scientific">Polarella glacialis</name>
    <name type="common">Dinoflagellate</name>
    <dbReference type="NCBI Taxonomy" id="89957"/>
    <lineage>
        <taxon>Eukaryota</taxon>
        <taxon>Sar</taxon>
        <taxon>Alveolata</taxon>
        <taxon>Dinophyceae</taxon>
        <taxon>Suessiales</taxon>
        <taxon>Suessiaceae</taxon>
        <taxon>Polarella</taxon>
    </lineage>
</organism>
<dbReference type="PANTHER" id="PTHR10037">
    <property type="entry name" value="VOLTAGE-GATED CATION CHANNEL CALCIUM AND SODIUM"/>
    <property type="match status" value="1"/>
</dbReference>
<comment type="subcellular location">
    <subcellularLocation>
        <location evidence="1">Membrane</location>
        <topology evidence="1">Multi-pass membrane protein</topology>
    </subcellularLocation>
</comment>
<dbReference type="GO" id="GO:0005248">
    <property type="term" value="F:voltage-gated sodium channel activity"/>
    <property type="evidence" value="ECO:0007669"/>
    <property type="project" value="TreeGrafter"/>
</dbReference>
<evidence type="ECO:0000259" key="8">
    <source>
        <dbReference type="PROSITE" id="PS50222"/>
    </source>
</evidence>
<dbReference type="InterPro" id="IPR005821">
    <property type="entry name" value="Ion_trans_dom"/>
</dbReference>